<dbReference type="InterPro" id="IPR016152">
    <property type="entry name" value="PTrfase/Anion_transptr"/>
</dbReference>
<dbReference type="GO" id="GO:0008982">
    <property type="term" value="F:protein-N(PI)-phosphohistidine-sugar phosphotransferase activity"/>
    <property type="evidence" value="ECO:0007669"/>
    <property type="project" value="InterPro"/>
</dbReference>
<accession>A0A1H8ICG3</accession>
<dbReference type="AlphaFoldDB" id="A0A1H8ICG3"/>
<dbReference type="InterPro" id="IPR011608">
    <property type="entry name" value="PRD"/>
</dbReference>
<evidence type="ECO:0000259" key="6">
    <source>
        <dbReference type="PROSITE" id="PS51099"/>
    </source>
</evidence>
<dbReference type="InterPro" id="IPR036390">
    <property type="entry name" value="WH_DNA-bd_sf"/>
</dbReference>
<evidence type="ECO:0000256" key="2">
    <source>
        <dbReference type="ARBA" id="ARBA00022737"/>
    </source>
</evidence>
<dbReference type="InterPro" id="IPR050661">
    <property type="entry name" value="BglG_antiterminators"/>
</dbReference>
<dbReference type="SUPFAM" id="SSF63520">
    <property type="entry name" value="PTS-regulatory domain, PRD"/>
    <property type="match status" value="2"/>
</dbReference>
<gene>
    <name evidence="8" type="ORF">SAMN05444955_11711</name>
</gene>
<proteinExistence type="predicted"/>
<evidence type="ECO:0000313" key="8">
    <source>
        <dbReference type="EMBL" id="SEN65867.1"/>
    </source>
</evidence>
<dbReference type="InterPro" id="IPR013196">
    <property type="entry name" value="HTH_11"/>
</dbReference>
<evidence type="ECO:0000256" key="3">
    <source>
        <dbReference type="ARBA" id="ARBA00023015"/>
    </source>
</evidence>
<dbReference type="PROSITE" id="PS51099">
    <property type="entry name" value="PTS_EIIB_TYPE_2"/>
    <property type="match status" value="1"/>
</dbReference>
<reference evidence="8 9" key="1">
    <citation type="submission" date="2016-10" db="EMBL/GenBank/DDBJ databases">
        <authorList>
            <person name="de Groot N.N."/>
        </authorList>
    </citation>
    <scope>NUCLEOTIDE SEQUENCE [LARGE SCALE GENOMIC DNA]</scope>
    <source>
        <strain evidence="8 9">DSM 46701</strain>
    </source>
</reference>
<feature type="domain" description="PTS EIIA type-2" evidence="5">
    <location>
        <begin position="535"/>
        <end position="682"/>
    </location>
</feature>
<dbReference type="Proteomes" id="UP000199695">
    <property type="component" value="Unassembled WGS sequence"/>
</dbReference>
<dbReference type="InterPro" id="IPR013011">
    <property type="entry name" value="PTS_EIIB_2"/>
</dbReference>
<dbReference type="InterPro" id="IPR036634">
    <property type="entry name" value="PRD_sf"/>
</dbReference>
<dbReference type="SUPFAM" id="SSF55804">
    <property type="entry name" value="Phoshotransferase/anion transport protein"/>
    <property type="match status" value="1"/>
</dbReference>
<feature type="domain" description="PTS EIIB type-2" evidence="6">
    <location>
        <begin position="418"/>
        <end position="508"/>
    </location>
</feature>
<dbReference type="Gene3D" id="3.40.930.10">
    <property type="entry name" value="Mannitol-specific EII, Chain A"/>
    <property type="match status" value="1"/>
</dbReference>
<protein>
    <submittedName>
        <fullName evidence="8">Mannitol operon transcriptional antiterminator</fullName>
    </submittedName>
</protein>
<dbReference type="PANTHER" id="PTHR30185:SF18">
    <property type="entry name" value="TRANSCRIPTIONAL REGULATOR MTLR"/>
    <property type="match status" value="1"/>
</dbReference>
<dbReference type="PROSITE" id="PS51372">
    <property type="entry name" value="PRD_2"/>
    <property type="match status" value="2"/>
</dbReference>
<keyword evidence="4" id="KW-0804">Transcription</keyword>
<dbReference type="Gene3D" id="1.10.10.10">
    <property type="entry name" value="Winged helix-like DNA-binding domain superfamily/Winged helix DNA-binding domain"/>
    <property type="match status" value="1"/>
</dbReference>
<dbReference type="InterPro" id="IPR002178">
    <property type="entry name" value="PTS_EIIA_type-2_dom"/>
</dbReference>
<evidence type="ECO:0000259" key="7">
    <source>
        <dbReference type="PROSITE" id="PS51372"/>
    </source>
</evidence>
<dbReference type="InterPro" id="IPR003501">
    <property type="entry name" value="PTS_EIIB_2/3"/>
</dbReference>
<dbReference type="Gene3D" id="1.10.1790.10">
    <property type="entry name" value="PRD domain"/>
    <property type="match status" value="2"/>
</dbReference>
<dbReference type="Gene3D" id="3.40.50.2300">
    <property type="match status" value="1"/>
</dbReference>
<dbReference type="PANTHER" id="PTHR30185">
    <property type="entry name" value="CRYPTIC BETA-GLUCOSIDE BGL OPERON ANTITERMINATOR"/>
    <property type="match status" value="1"/>
</dbReference>
<dbReference type="RefSeq" id="WP_089971952.1">
    <property type="nucleotide sequence ID" value="NZ_FOCQ01000017.1"/>
</dbReference>
<keyword evidence="3" id="KW-0805">Transcription regulation</keyword>
<feature type="domain" description="PRD" evidence="7">
    <location>
        <begin position="309"/>
        <end position="414"/>
    </location>
</feature>
<dbReference type="EMBL" id="FOCQ01000017">
    <property type="protein sequence ID" value="SEN65867.1"/>
    <property type="molecule type" value="Genomic_DNA"/>
</dbReference>
<evidence type="ECO:0000256" key="4">
    <source>
        <dbReference type="ARBA" id="ARBA00023163"/>
    </source>
</evidence>
<evidence type="ECO:0000259" key="5">
    <source>
        <dbReference type="PROSITE" id="PS51094"/>
    </source>
</evidence>
<dbReference type="STRING" id="1173111.SAMN05444955_11711"/>
<dbReference type="Pfam" id="PF00359">
    <property type="entry name" value="PTS_EIIA_2"/>
    <property type="match status" value="1"/>
</dbReference>
<dbReference type="OrthoDB" id="9776005at2"/>
<dbReference type="Pfam" id="PF02302">
    <property type="entry name" value="PTS_IIB"/>
    <property type="match status" value="1"/>
</dbReference>
<dbReference type="SUPFAM" id="SSF46785">
    <property type="entry name" value="Winged helix' DNA-binding domain"/>
    <property type="match status" value="1"/>
</dbReference>
<name>A0A1H8ICG3_9BACL</name>
<dbReference type="CDD" id="cd05568">
    <property type="entry name" value="PTS_IIB_bgl_like"/>
    <property type="match status" value="1"/>
</dbReference>
<dbReference type="InterPro" id="IPR036388">
    <property type="entry name" value="WH-like_DNA-bd_sf"/>
</dbReference>
<keyword evidence="1" id="KW-0808">Transferase</keyword>
<dbReference type="Pfam" id="PF00874">
    <property type="entry name" value="PRD"/>
    <property type="match status" value="2"/>
</dbReference>
<feature type="domain" description="PRD" evidence="7">
    <location>
        <begin position="201"/>
        <end position="306"/>
    </location>
</feature>
<dbReference type="SUPFAM" id="SSF52794">
    <property type="entry name" value="PTS system IIB component-like"/>
    <property type="match status" value="1"/>
</dbReference>
<dbReference type="PROSITE" id="PS51094">
    <property type="entry name" value="PTS_EIIA_TYPE_2"/>
    <property type="match status" value="1"/>
</dbReference>
<dbReference type="Pfam" id="PF08279">
    <property type="entry name" value="HTH_11"/>
    <property type="match status" value="1"/>
</dbReference>
<evidence type="ECO:0000256" key="1">
    <source>
        <dbReference type="ARBA" id="ARBA00022679"/>
    </source>
</evidence>
<keyword evidence="2" id="KW-0677">Repeat</keyword>
<sequence length="697" mass="78990">MNISSRQRQILEILLRERDGITVREIAEEVQISSRTVHRELNDVEKLLNRYELKLKKKAGTGLLIQGDQEKLEELKQALLRMIPNEYTPDERKTFILCTLLEATEPVKLIGLAYDLKVTPATISHDLDEISDWAAQFNLQIIRRRGYGVEITGTEESKRKAISALIAENVDESEFIRLLKDNIQHKPVQALDTASQRLFHLIPKERLVAVEHALADLSGLLPYPLADSAYIGLVVHLSLVIERIAKGEQIEIDPVYLHELEGTPEFQAAKQIVERLESYFRLPFPVDEIGYVTMHLRGAKLRGSQFLEDPRAELTASAKKLIRICEEKLGADLSDDRSLLQGLITHLEPAVHRLKRNLKIRNPLLKKIKADYSELFQVVQEAVSEVFPRLRVPDEEIGYLVMHIGSSLEKTDRGRKHFRVLIVCSSGIGSSKMLAARLKSAVPEIRVLRNASVFEINDIDDKEYDLIVSTIPIPSKNPEDYIVVSPMLTEKEIEKIRSVLRKNQPSSTVKTGQPPEASSLGQLESLHASLGYAVDLMKNFHLVTIENQDMNLPEILFQACETLVNQGIVKQSEPVVHQLLEREKQGGLGIPEAKAGLFHCRSEQVTKPSFTMYALRDPLPIRSMDEGTVEIDKILLMLTPVSIPREAAEILSEISALFIEPETARILASDDPSDIRQYFIQHLYRFCSEKINHRERL</sequence>
<keyword evidence="9" id="KW-1185">Reference proteome</keyword>
<dbReference type="InterPro" id="IPR036095">
    <property type="entry name" value="PTS_EIIB-like_sf"/>
</dbReference>
<organism evidence="8 9">
    <name type="scientific">Lihuaxuella thermophila</name>
    <dbReference type="NCBI Taxonomy" id="1173111"/>
    <lineage>
        <taxon>Bacteria</taxon>
        <taxon>Bacillati</taxon>
        <taxon>Bacillota</taxon>
        <taxon>Bacilli</taxon>
        <taxon>Bacillales</taxon>
        <taxon>Thermoactinomycetaceae</taxon>
        <taxon>Lihuaxuella</taxon>
    </lineage>
</organism>
<dbReference type="GO" id="GO:0009401">
    <property type="term" value="P:phosphoenolpyruvate-dependent sugar phosphotransferase system"/>
    <property type="evidence" value="ECO:0007669"/>
    <property type="project" value="InterPro"/>
</dbReference>
<evidence type="ECO:0000313" key="9">
    <source>
        <dbReference type="Proteomes" id="UP000199695"/>
    </source>
</evidence>
<dbReference type="GO" id="GO:0006355">
    <property type="term" value="P:regulation of DNA-templated transcription"/>
    <property type="evidence" value="ECO:0007669"/>
    <property type="project" value="InterPro"/>
</dbReference>